<accession>A0A0R1YNW1</accession>
<dbReference type="Gene3D" id="3.10.450.40">
    <property type="match status" value="2"/>
</dbReference>
<evidence type="ECO:0000256" key="1">
    <source>
        <dbReference type="SAM" id="Phobius"/>
    </source>
</evidence>
<evidence type="ECO:0000259" key="2">
    <source>
        <dbReference type="Pfam" id="PF17881"/>
    </source>
</evidence>
<evidence type="ECO:0000313" key="4">
    <source>
        <dbReference type="Proteomes" id="UP000051010"/>
    </source>
</evidence>
<proteinExistence type="predicted"/>
<comment type="caution">
    <text evidence="3">The sequence shown here is derived from an EMBL/GenBank/DDBJ whole genome shotgun (WGS) entry which is preliminary data.</text>
</comment>
<dbReference type="PATRIC" id="fig|1423786.4.peg.1329"/>
<feature type="transmembrane region" description="Helical" evidence="1">
    <location>
        <begin position="21"/>
        <end position="42"/>
    </location>
</feature>
<sequence length="176" mass="20030">MSFGKDAIMQRERRIKHESKVKIRWVVLLIILILGFTTFIIFHEAQKPMATARRQTIQIATKYADLKSTATFYSSNLDRTYYSVAGKTNKNRAVYVIVAKKGGAVTVLDQHSGITANRARQLISQEKRPKKINNVGLTMINHKPYWTVSYINGHDNLCFATLSFKNGAIKKLIENI</sequence>
<dbReference type="InterPro" id="IPR046350">
    <property type="entry name" value="Cystatin_sf"/>
</dbReference>
<feature type="domain" description="Cell wall elongation regulator TseB-like" evidence="2">
    <location>
        <begin position="55"/>
        <end position="98"/>
    </location>
</feature>
<keyword evidence="1" id="KW-0812">Transmembrane</keyword>
<dbReference type="Pfam" id="PF17881">
    <property type="entry name" value="TseB"/>
    <property type="match status" value="1"/>
</dbReference>
<dbReference type="Proteomes" id="UP000051010">
    <property type="component" value="Unassembled WGS sequence"/>
</dbReference>
<keyword evidence="1" id="KW-0472">Membrane</keyword>
<organism evidence="3 4">
    <name type="scientific">Lentilactobacillus parafarraginis DSM 18390 = JCM 14109</name>
    <dbReference type="NCBI Taxonomy" id="1423786"/>
    <lineage>
        <taxon>Bacteria</taxon>
        <taxon>Bacillati</taxon>
        <taxon>Bacillota</taxon>
        <taxon>Bacilli</taxon>
        <taxon>Lactobacillales</taxon>
        <taxon>Lactobacillaceae</taxon>
        <taxon>Lentilactobacillus</taxon>
    </lineage>
</organism>
<protein>
    <recommendedName>
        <fullName evidence="2">Cell wall elongation regulator TseB-like domain-containing protein</fullName>
    </recommendedName>
</protein>
<reference evidence="3 4" key="1">
    <citation type="journal article" date="2015" name="Genome Announc.">
        <title>Expanding the biotechnology potential of lactobacilli through comparative genomics of 213 strains and associated genera.</title>
        <authorList>
            <person name="Sun Z."/>
            <person name="Harris H.M."/>
            <person name="McCann A."/>
            <person name="Guo C."/>
            <person name="Argimon S."/>
            <person name="Zhang W."/>
            <person name="Yang X."/>
            <person name="Jeffery I.B."/>
            <person name="Cooney J.C."/>
            <person name="Kagawa T.F."/>
            <person name="Liu W."/>
            <person name="Song Y."/>
            <person name="Salvetti E."/>
            <person name="Wrobel A."/>
            <person name="Rasinkangas P."/>
            <person name="Parkhill J."/>
            <person name="Rea M.C."/>
            <person name="O'Sullivan O."/>
            <person name="Ritari J."/>
            <person name="Douillard F.P."/>
            <person name="Paul Ross R."/>
            <person name="Yang R."/>
            <person name="Briner A.E."/>
            <person name="Felis G.E."/>
            <person name="de Vos W.M."/>
            <person name="Barrangou R."/>
            <person name="Klaenhammer T.R."/>
            <person name="Caufield P.W."/>
            <person name="Cui Y."/>
            <person name="Zhang H."/>
            <person name="O'Toole P.W."/>
        </authorList>
    </citation>
    <scope>NUCLEOTIDE SEQUENCE [LARGE SCALE GENOMIC DNA]</scope>
    <source>
        <strain evidence="3 4">DSM 18390</strain>
    </source>
</reference>
<dbReference type="EMBL" id="AZFZ01000027">
    <property type="protein sequence ID" value="KRM43786.1"/>
    <property type="molecule type" value="Genomic_DNA"/>
</dbReference>
<name>A0A0R1YNW1_9LACO</name>
<keyword evidence="1" id="KW-1133">Transmembrane helix</keyword>
<dbReference type="InterPro" id="IPR041401">
    <property type="entry name" value="TseB-like_dom"/>
</dbReference>
<evidence type="ECO:0000313" key="3">
    <source>
        <dbReference type="EMBL" id="KRM43786.1"/>
    </source>
</evidence>
<gene>
    <name evidence="3" type="ORF">FD47_GL001231</name>
</gene>
<dbReference type="SUPFAM" id="SSF54403">
    <property type="entry name" value="Cystatin/monellin"/>
    <property type="match status" value="2"/>
</dbReference>
<dbReference type="AlphaFoldDB" id="A0A0R1YNW1"/>